<protein>
    <submittedName>
        <fullName evidence="1">Uncharacterized protein</fullName>
    </submittedName>
</protein>
<dbReference type="EMBL" id="UINC01003337">
    <property type="protein sequence ID" value="SVA05420.1"/>
    <property type="molecule type" value="Genomic_DNA"/>
</dbReference>
<gene>
    <name evidence="1" type="ORF">METZ01_LOCUS58274</name>
</gene>
<evidence type="ECO:0000313" key="1">
    <source>
        <dbReference type="EMBL" id="SVA05420.1"/>
    </source>
</evidence>
<reference evidence="1" key="1">
    <citation type="submission" date="2018-05" db="EMBL/GenBank/DDBJ databases">
        <authorList>
            <person name="Lanie J.A."/>
            <person name="Ng W.-L."/>
            <person name="Kazmierczak K.M."/>
            <person name="Andrzejewski T.M."/>
            <person name="Davidsen T.M."/>
            <person name="Wayne K.J."/>
            <person name="Tettelin H."/>
            <person name="Glass J.I."/>
            <person name="Rusch D."/>
            <person name="Podicherti R."/>
            <person name="Tsui H.-C.T."/>
            <person name="Winkler M.E."/>
        </authorList>
    </citation>
    <scope>NUCLEOTIDE SEQUENCE</scope>
</reference>
<dbReference type="AlphaFoldDB" id="A0A381SN17"/>
<proteinExistence type="predicted"/>
<organism evidence="1">
    <name type="scientific">marine metagenome</name>
    <dbReference type="NCBI Taxonomy" id="408172"/>
    <lineage>
        <taxon>unclassified sequences</taxon>
        <taxon>metagenomes</taxon>
        <taxon>ecological metagenomes</taxon>
    </lineage>
</organism>
<sequence length="27" mass="3162">MANNVVKYLKSMTNLHINIYGMLFAFK</sequence>
<accession>A0A381SN17</accession>
<name>A0A381SN17_9ZZZZ</name>